<name>A0A1G7GIE6_9SPHN</name>
<dbReference type="EMBL" id="WSUT01000005">
    <property type="protein sequence ID" value="MWC42885.1"/>
    <property type="molecule type" value="Genomic_DNA"/>
</dbReference>
<evidence type="ECO:0000256" key="1">
    <source>
        <dbReference type="ARBA" id="ARBA00004459"/>
    </source>
</evidence>
<proteinExistence type="inferred from homology"/>
<keyword evidence="10" id="KW-1185">Reference proteome</keyword>
<dbReference type="PANTHER" id="PTHR35603:SF2">
    <property type="entry name" value="OUTER MEMBRANE LIPOPROTEIN"/>
    <property type="match status" value="1"/>
</dbReference>
<dbReference type="RefSeq" id="WP_112381818.1">
    <property type="nucleotide sequence ID" value="NZ_FNBI01000001.1"/>
</dbReference>
<evidence type="ECO:0000256" key="4">
    <source>
        <dbReference type="ARBA" id="ARBA00023136"/>
    </source>
</evidence>
<evidence type="ECO:0000259" key="7">
    <source>
        <dbReference type="Pfam" id="PF05433"/>
    </source>
</evidence>
<comment type="similarity">
    <text evidence="2">Belongs to the rickettsiale 17 kDa surface antigen family.</text>
</comment>
<keyword evidence="4" id="KW-0472">Membrane</keyword>
<sequence length="136" mass="14695">MFKVPLIKSLSLAGAALAMTAGSLVAAAPAEAQRYGYYGDRYDRGYNRDGYRDRGRYDRGYRNDRGWRDDRGYRDRGRNPCKDGDGGTIIGAIAGGLLGRTVDTRGDRALGTILGAGAGALAGRAIDRSDRPNFCR</sequence>
<evidence type="ECO:0000256" key="6">
    <source>
        <dbReference type="SAM" id="SignalP"/>
    </source>
</evidence>
<comment type="subcellular location">
    <subcellularLocation>
        <location evidence="1">Cell outer membrane</location>
        <topology evidence="1">Lipid-anchor</topology>
    </subcellularLocation>
</comment>
<evidence type="ECO:0000313" key="10">
    <source>
        <dbReference type="Proteomes" id="UP000323502"/>
    </source>
</evidence>
<reference evidence="9 10" key="1">
    <citation type="submission" date="2016-10" db="EMBL/GenBank/DDBJ databases">
        <authorList>
            <person name="Varghese N."/>
            <person name="Submissions S."/>
        </authorList>
    </citation>
    <scope>NUCLEOTIDE SEQUENCE [LARGE SCALE GENOMIC DNA]</scope>
    <source>
        <strain evidence="9 10">S7-754</strain>
    </source>
</reference>
<dbReference type="Pfam" id="PF05433">
    <property type="entry name" value="Rick_17kDa_Anti"/>
    <property type="match status" value="1"/>
</dbReference>
<keyword evidence="5" id="KW-0449">Lipoprotein</keyword>
<dbReference type="InterPro" id="IPR008816">
    <property type="entry name" value="Gly_zipper_2TM_dom"/>
</dbReference>
<dbReference type="InterPro" id="IPR051407">
    <property type="entry name" value="Bact_OM_lipoprot/Surf_antigen"/>
</dbReference>
<dbReference type="PANTHER" id="PTHR35603">
    <property type="match status" value="1"/>
</dbReference>
<dbReference type="Proteomes" id="UP000436801">
    <property type="component" value="Unassembled WGS sequence"/>
</dbReference>
<dbReference type="AlphaFoldDB" id="A0A1G7GIE6"/>
<evidence type="ECO:0000313" key="11">
    <source>
        <dbReference type="Proteomes" id="UP000436801"/>
    </source>
</evidence>
<evidence type="ECO:0000256" key="2">
    <source>
        <dbReference type="ARBA" id="ARBA00008681"/>
    </source>
</evidence>
<gene>
    <name evidence="8" type="ORF">GQR91_04325</name>
    <name evidence="9" type="ORF">SAMN05216557_101893</name>
</gene>
<keyword evidence="6" id="KW-0732">Signal</keyword>
<dbReference type="Proteomes" id="UP000323502">
    <property type="component" value="Unassembled WGS sequence"/>
</dbReference>
<dbReference type="GO" id="GO:0009279">
    <property type="term" value="C:cell outer membrane"/>
    <property type="evidence" value="ECO:0007669"/>
    <property type="project" value="UniProtKB-SubCell"/>
</dbReference>
<evidence type="ECO:0000313" key="9">
    <source>
        <dbReference type="EMBL" id="SDE87779.1"/>
    </source>
</evidence>
<protein>
    <recommendedName>
        <fullName evidence="3">17 kDa surface antigen</fullName>
    </recommendedName>
</protein>
<dbReference type="EMBL" id="FNBI01000001">
    <property type="protein sequence ID" value="SDE87779.1"/>
    <property type="molecule type" value="Genomic_DNA"/>
</dbReference>
<feature type="signal peptide" evidence="6">
    <location>
        <begin position="1"/>
        <end position="26"/>
    </location>
</feature>
<evidence type="ECO:0000256" key="3">
    <source>
        <dbReference type="ARBA" id="ARBA00015281"/>
    </source>
</evidence>
<evidence type="ECO:0000256" key="5">
    <source>
        <dbReference type="ARBA" id="ARBA00023288"/>
    </source>
</evidence>
<feature type="domain" description="Glycine zipper 2TM" evidence="7">
    <location>
        <begin position="86"/>
        <end position="126"/>
    </location>
</feature>
<organism evidence="9 10">
    <name type="scientific">Sphingomonas carotinifaciens</name>
    <dbReference type="NCBI Taxonomy" id="1166323"/>
    <lineage>
        <taxon>Bacteria</taxon>
        <taxon>Pseudomonadati</taxon>
        <taxon>Pseudomonadota</taxon>
        <taxon>Alphaproteobacteria</taxon>
        <taxon>Sphingomonadales</taxon>
        <taxon>Sphingomonadaceae</taxon>
        <taxon>Sphingomonas</taxon>
    </lineage>
</organism>
<accession>A0A1G7GIE6</accession>
<reference evidence="8 11" key="2">
    <citation type="submission" date="2019-12" db="EMBL/GenBank/DDBJ databases">
        <authorList>
            <person name="Zheng J."/>
        </authorList>
    </citation>
    <scope>NUCLEOTIDE SEQUENCE [LARGE SCALE GENOMIC DNA]</scope>
    <source>
        <strain evidence="8 11">DSM 27347</strain>
    </source>
</reference>
<feature type="chain" id="PRO_5033270535" description="17 kDa surface antigen" evidence="6">
    <location>
        <begin position="27"/>
        <end position="136"/>
    </location>
</feature>
<evidence type="ECO:0000313" key="8">
    <source>
        <dbReference type="EMBL" id="MWC42885.1"/>
    </source>
</evidence>